<evidence type="ECO:0000313" key="2">
    <source>
        <dbReference type="EMBL" id="ABA39872.1"/>
    </source>
</evidence>
<reference evidence="2" key="1">
    <citation type="journal article" date="2006" name="PLoS Pathog.">
        <title>New perspectives on host-parasite interplay by comparative transcriptomic and proteomic analyses of Schistosoma japonicum.</title>
        <authorList>
            <person name="Liu F."/>
            <person name="Lu J."/>
            <person name="Hu W."/>
            <person name="Wang S.Y."/>
            <person name="Cui S.J."/>
            <person name="Chi M."/>
            <person name="Yan Q."/>
            <person name="Wang X.R."/>
            <person name="Song H.D."/>
            <person name="Xu X.N."/>
            <person name="Wang J.J."/>
            <person name="Zhang X.L."/>
            <person name="Zhang X."/>
            <person name="Wang Z.Q."/>
            <person name="Xue C.L."/>
            <person name="Brindley P.J."/>
            <person name="McManus D.P."/>
            <person name="Yang P.Y."/>
            <person name="Feng Z."/>
            <person name="Chen Z."/>
            <person name="Han Z.G."/>
        </authorList>
    </citation>
    <scope>NUCLEOTIDE SEQUENCE</scope>
</reference>
<feature type="non-terminal residue" evidence="2">
    <location>
        <position position="180"/>
    </location>
</feature>
<evidence type="ECO:0000256" key="1">
    <source>
        <dbReference type="SAM" id="MobiDB-lite"/>
    </source>
</evidence>
<accession>Q3KZH1</accession>
<proteinExistence type="evidence at transcript level"/>
<feature type="compositionally biased region" description="Polar residues" evidence="1">
    <location>
        <begin position="133"/>
        <end position="143"/>
    </location>
</feature>
<dbReference type="EMBL" id="AY808436">
    <property type="protein sequence ID" value="ABA39872.1"/>
    <property type="molecule type" value="mRNA"/>
</dbReference>
<organism evidence="2">
    <name type="scientific">Schistosoma japonicum</name>
    <name type="common">Blood fluke</name>
    <dbReference type="NCBI Taxonomy" id="6182"/>
    <lineage>
        <taxon>Eukaryota</taxon>
        <taxon>Metazoa</taxon>
        <taxon>Spiralia</taxon>
        <taxon>Lophotrochozoa</taxon>
        <taxon>Platyhelminthes</taxon>
        <taxon>Trematoda</taxon>
        <taxon>Digenea</taxon>
        <taxon>Strigeidida</taxon>
        <taxon>Schistosomatoidea</taxon>
        <taxon>Schistosomatidae</taxon>
        <taxon>Schistosoma</taxon>
    </lineage>
</organism>
<protein>
    <submittedName>
        <fullName evidence="2">SJCHGC07978 protein</fullName>
    </submittedName>
</protein>
<name>Q3KZH1_SCHJA</name>
<sequence length="180" mass="20376">MAGKRRRSHKSSKVSDFEFENKRFIDSKSLYNCSRSENPGVSTCSIHSQSHPGLRVFELSKESSIVGSKVTEAQESPYSTSSNSEIHRAKSNFVQSRHSVSKSKRVLEATNCCSTSYISCTLEESSTLEQVKNTENNTIQSSTRIRRATKRSSHYSKDTPSLFQDKLRAAKRQRFQVLKL</sequence>
<dbReference type="AlphaFoldDB" id="Q3KZH1"/>
<feature type="region of interest" description="Disordered" evidence="1">
    <location>
        <begin position="133"/>
        <end position="160"/>
    </location>
</feature>
<feature type="compositionally biased region" description="Basic residues" evidence="1">
    <location>
        <begin position="144"/>
        <end position="154"/>
    </location>
</feature>